<evidence type="ECO:0000256" key="3">
    <source>
        <dbReference type="ARBA" id="ARBA00023242"/>
    </source>
</evidence>
<evidence type="ECO:0000256" key="1">
    <source>
        <dbReference type="ARBA" id="ARBA00004123"/>
    </source>
</evidence>
<dbReference type="EMBL" id="JAHLQT010044460">
    <property type="protein sequence ID" value="KAG7154471.1"/>
    <property type="molecule type" value="Genomic_DNA"/>
</dbReference>
<evidence type="ECO:0000256" key="2">
    <source>
        <dbReference type="ARBA" id="ARBA00022553"/>
    </source>
</evidence>
<reference evidence="5" key="1">
    <citation type="journal article" date="2021" name="Sci. Adv.">
        <title>The American lobster genome reveals insights on longevity, neural, and immune adaptations.</title>
        <authorList>
            <person name="Polinski J.M."/>
            <person name="Zimin A.V."/>
            <person name="Clark K.F."/>
            <person name="Kohn A.B."/>
            <person name="Sadowski N."/>
            <person name="Timp W."/>
            <person name="Ptitsyn A."/>
            <person name="Khanna P."/>
            <person name="Romanova D.Y."/>
            <person name="Williams P."/>
            <person name="Greenwood S.J."/>
            <person name="Moroz L.L."/>
            <person name="Walt D.R."/>
            <person name="Bodnar A.G."/>
        </authorList>
    </citation>
    <scope>NUCLEOTIDE SEQUENCE</scope>
    <source>
        <strain evidence="5">GMGI-L3</strain>
    </source>
</reference>
<keyword evidence="2" id="KW-0597">Phosphoprotein</keyword>
<dbReference type="PANTHER" id="PTHR14396:SF10">
    <property type="entry name" value="CLASPIN"/>
    <property type="match status" value="1"/>
</dbReference>
<sequence length="628" mass="71629">MRRRRMIMGRRNRVKSNLRITLDAEEDDGMALQRIEQRGTAQDEEVKEKQFMETEQVIRRWDSNDTVEMPQTRNTWFTTTTTEASPTGRRSEDVNSIARPTPLLPAITRSSTEDLFASRPLRKEGRNDLSLPIEDSLDWVIAPLSHHLPVPCGLKSQKETSSVAKLRLDFTDIGNCQENDDLIGLCSGQFTANDLYEEGNVSPTQDINELMGLCTGRFGGEPREVEKKAGVMSRLVTSSSNLDYGHHTDDDELLNLCTAKFTTAAADMEKPGNQLEDVESRPVPDMIVYSSDEENDMHRQAKLKIRKKRRRIMQFSDDEDAQDAIEYDDEENEIRRTTFSGFKDKMKGGIRADFLENEAELSGSDLNSDDEEDGEDVMEMEEGDYEHFDENDLRNQVGRAHLKNVLDSDKRELRLLQEMYLEDGELHGEGRQRQFRWKNMGDDEEGNERKAMSDEEGVEEEGEDVDWRKQRIEREKFLKEQKTKVEDNEAQVFKLGRRSIVRSTSLIVDPASKREPLQEVNRPPAKIPQITKNLPPLLPKRGSFLARDKVTLARIAELTKARGAVVGGAKQAGNFVFQQLSAEEVQKKVESTKVMKAHGLPASKRPRVDRSFSSMDITSQSSSIFKYL</sequence>
<organism evidence="5 6">
    <name type="scientific">Homarus americanus</name>
    <name type="common">American lobster</name>
    <dbReference type="NCBI Taxonomy" id="6706"/>
    <lineage>
        <taxon>Eukaryota</taxon>
        <taxon>Metazoa</taxon>
        <taxon>Ecdysozoa</taxon>
        <taxon>Arthropoda</taxon>
        <taxon>Crustacea</taxon>
        <taxon>Multicrustacea</taxon>
        <taxon>Malacostraca</taxon>
        <taxon>Eumalacostraca</taxon>
        <taxon>Eucarida</taxon>
        <taxon>Decapoda</taxon>
        <taxon>Pleocyemata</taxon>
        <taxon>Astacidea</taxon>
        <taxon>Nephropoidea</taxon>
        <taxon>Nephropidae</taxon>
        <taxon>Homarus</taxon>
    </lineage>
</organism>
<keyword evidence="3" id="KW-0539">Nucleus</keyword>
<dbReference type="Proteomes" id="UP000747542">
    <property type="component" value="Unassembled WGS sequence"/>
</dbReference>
<comment type="caution">
    <text evidence="5">The sequence shown here is derived from an EMBL/GenBank/DDBJ whole genome shotgun (WGS) entry which is preliminary data.</text>
</comment>
<feature type="region of interest" description="Disordered" evidence="4">
    <location>
        <begin position="441"/>
        <end position="464"/>
    </location>
</feature>
<evidence type="ECO:0000256" key="4">
    <source>
        <dbReference type="SAM" id="MobiDB-lite"/>
    </source>
</evidence>
<evidence type="ECO:0000313" key="5">
    <source>
        <dbReference type="EMBL" id="KAG7154471.1"/>
    </source>
</evidence>
<dbReference type="AlphaFoldDB" id="A0A8J5J9I5"/>
<evidence type="ECO:0000313" key="6">
    <source>
        <dbReference type="Proteomes" id="UP000747542"/>
    </source>
</evidence>
<dbReference type="InterPro" id="IPR024146">
    <property type="entry name" value="Claspin"/>
</dbReference>
<accession>A0A8J5J9I5</accession>
<dbReference type="GO" id="GO:0007095">
    <property type="term" value="P:mitotic G2 DNA damage checkpoint signaling"/>
    <property type="evidence" value="ECO:0007669"/>
    <property type="project" value="TreeGrafter"/>
</dbReference>
<dbReference type="PANTHER" id="PTHR14396">
    <property type="entry name" value="CLASPIN"/>
    <property type="match status" value="1"/>
</dbReference>
<protein>
    <submittedName>
        <fullName evidence="5">Claspin-like 1</fullName>
    </submittedName>
</protein>
<dbReference type="GO" id="GO:0033314">
    <property type="term" value="P:mitotic DNA replication checkpoint signaling"/>
    <property type="evidence" value="ECO:0007669"/>
    <property type="project" value="TreeGrafter"/>
</dbReference>
<feature type="compositionally biased region" description="Acidic residues" evidence="4">
    <location>
        <begin position="454"/>
        <end position="464"/>
    </location>
</feature>
<comment type="subcellular location">
    <subcellularLocation>
        <location evidence="1">Nucleus</location>
    </subcellularLocation>
</comment>
<dbReference type="GO" id="GO:0005634">
    <property type="term" value="C:nucleus"/>
    <property type="evidence" value="ECO:0007669"/>
    <property type="project" value="UniProtKB-SubCell"/>
</dbReference>
<gene>
    <name evidence="5" type="primary">Clspn-L1</name>
    <name evidence="5" type="ORF">Hamer_G018219</name>
</gene>
<name>A0A8J5J9I5_HOMAM</name>
<dbReference type="GO" id="GO:0010997">
    <property type="term" value="F:anaphase-promoting complex binding"/>
    <property type="evidence" value="ECO:0007669"/>
    <property type="project" value="TreeGrafter"/>
</dbReference>
<proteinExistence type="predicted"/>
<keyword evidence="6" id="KW-1185">Reference proteome</keyword>